<protein>
    <recommendedName>
        <fullName evidence="2">beta-fructofuranosidase</fullName>
        <ecNumber evidence="2">3.2.1.26</ecNumber>
    </recommendedName>
</protein>
<dbReference type="InterPro" id="IPR023296">
    <property type="entry name" value="Glyco_hydro_beta-prop_sf"/>
</dbReference>
<proteinExistence type="inferred from homology"/>
<evidence type="ECO:0000256" key="5">
    <source>
        <dbReference type="RuleBase" id="RU362110"/>
    </source>
</evidence>
<dbReference type="STRING" id="1116229.S3DQE0"/>
<keyword evidence="3 5" id="KW-0378">Hydrolase</keyword>
<accession>S3DQE0</accession>
<dbReference type="InterPro" id="IPR001362">
    <property type="entry name" value="Glyco_hydro_32"/>
</dbReference>
<evidence type="ECO:0000256" key="2">
    <source>
        <dbReference type="ARBA" id="ARBA00012758"/>
    </source>
</evidence>
<dbReference type="SUPFAM" id="SSF75005">
    <property type="entry name" value="Arabinanase/levansucrase/invertase"/>
    <property type="match status" value="1"/>
</dbReference>
<feature type="signal peptide" evidence="6">
    <location>
        <begin position="1"/>
        <end position="26"/>
    </location>
</feature>
<dbReference type="InterPro" id="IPR013320">
    <property type="entry name" value="ConA-like_dom_sf"/>
</dbReference>
<dbReference type="Pfam" id="PF08244">
    <property type="entry name" value="Glyco_hydro_32C"/>
    <property type="match status" value="1"/>
</dbReference>
<dbReference type="EC" id="3.2.1.26" evidence="2"/>
<feature type="domain" description="Glycosyl hydrolase family 32 C-terminal" evidence="8">
    <location>
        <begin position="552"/>
        <end position="681"/>
    </location>
</feature>
<dbReference type="GO" id="GO:0004564">
    <property type="term" value="F:beta-fructofuranosidase activity"/>
    <property type="evidence" value="ECO:0007669"/>
    <property type="project" value="UniProtKB-EC"/>
</dbReference>
<dbReference type="Pfam" id="PF00251">
    <property type="entry name" value="Glyco_hydro_32N"/>
    <property type="match status" value="1"/>
</dbReference>
<dbReference type="KEGG" id="glz:GLAREA_07259"/>
<keyword evidence="4 5" id="KW-0326">Glycosidase</keyword>
<sequence length="688" mass="74421">MGFFCKQSVLLNFIFSLSALQTCVSGSVIARAADCHANSYKGPLNPSFENGIKDWKVISGNAFGDNSASSETSYWGGPFNKIGNSFLWGLLQSGEAAVGELHSSTFRASSFMSFLIGGGWGPEDLYVGLVSESDGKILYRQTATNDEAMIRIVWDTSAYAGQNVYVSVVDNSTATSWGHINLDDIRTGCDALIGEKGNHFNVLGQANQPIRSQSTLKPDQLFASDPIRPQFHYTPYQGWINDPAGLIEWKGKHQLFSQFNPVAPLWGPMHMAHADSSDAVHWRELPVAMYPPYVQDPLDTSGRFTGSAVLDNSTGGIHFIFTDATDVSRHPGKLPEVQSSALSTDGINFDFYSGNPIIAAPPPRSGNGWRDPKVFHDTTDNTWKMVVGSGEGATGNVQLYVATDEKLLSWKYIGVLTEGTGSTGGMWECPNFFPIGDKWVLFYGGNSLGFWEVGTYDGTKFTSEKVGLLDAGPDSYAMQWYKDSAGRNLAIAWMGNWPTSKWPSRVNGWAGTQSITRELFIRADGGLGSKPIKEVSSLANGPAKALGAKNVHGTISVGSTNTARLQVTVDLATSNAPGFTIFMHKSNVEQVTLYYSVKNQTLTLDTTNAGYGQAGTWNAVVAKSPDNKLSLDIFIDRSSVEVFAGDGTAMTATVFPRYQESTAVNIESVGGKTVFDSITLTPFGSTWS</sequence>
<dbReference type="CDD" id="cd08996">
    <property type="entry name" value="GH32_FFase"/>
    <property type="match status" value="1"/>
</dbReference>
<dbReference type="EMBL" id="KE145357">
    <property type="protein sequence ID" value="EPE34246.1"/>
    <property type="molecule type" value="Genomic_DNA"/>
</dbReference>
<keyword evidence="6" id="KW-0732">Signal</keyword>
<dbReference type="Gene3D" id="2.60.120.560">
    <property type="entry name" value="Exo-inulinase, domain 1"/>
    <property type="match status" value="1"/>
</dbReference>
<dbReference type="PANTHER" id="PTHR43101">
    <property type="entry name" value="BETA-FRUCTOSIDASE"/>
    <property type="match status" value="1"/>
</dbReference>
<evidence type="ECO:0000256" key="3">
    <source>
        <dbReference type="ARBA" id="ARBA00022801"/>
    </source>
</evidence>
<dbReference type="AlphaFoldDB" id="S3DQE0"/>
<dbReference type="OrthoDB" id="202537at2759"/>
<dbReference type="SUPFAM" id="SSF49899">
    <property type="entry name" value="Concanavalin A-like lectins/glucanases"/>
    <property type="match status" value="1"/>
</dbReference>
<evidence type="ECO:0000313" key="10">
    <source>
        <dbReference type="Proteomes" id="UP000016922"/>
    </source>
</evidence>
<dbReference type="eggNOG" id="KOG0228">
    <property type="taxonomic scope" value="Eukaryota"/>
</dbReference>
<dbReference type="GeneID" id="19466312"/>
<dbReference type="GO" id="GO:0005975">
    <property type="term" value="P:carbohydrate metabolic process"/>
    <property type="evidence" value="ECO:0007669"/>
    <property type="project" value="InterPro"/>
</dbReference>
<evidence type="ECO:0000259" key="8">
    <source>
        <dbReference type="Pfam" id="PF08244"/>
    </source>
</evidence>
<evidence type="ECO:0000256" key="1">
    <source>
        <dbReference type="ARBA" id="ARBA00009902"/>
    </source>
</evidence>
<evidence type="ECO:0000256" key="6">
    <source>
        <dbReference type="SAM" id="SignalP"/>
    </source>
</evidence>
<reference evidence="9 10" key="1">
    <citation type="journal article" date="2013" name="BMC Genomics">
        <title>Genomics-driven discovery of the pneumocandin biosynthetic gene cluster in the fungus Glarea lozoyensis.</title>
        <authorList>
            <person name="Chen L."/>
            <person name="Yue Q."/>
            <person name="Zhang X."/>
            <person name="Xiang M."/>
            <person name="Wang C."/>
            <person name="Li S."/>
            <person name="Che Y."/>
            <person name="Ortiz-Lopez F.J."/>
            <person name="Bills G.F."/>
            <person name="Liu X."/>
            <person name="An Z."/>
        </authorList>
    </citation>
    <scope>NUCLEOTIDE SEQUENCE [LARGE SCALE GENOMIC DNA]</scope>
    <source>
        <strain evidence="10">ATCC 20868 / MF5171</strain>
    </source>
</reference>
<evidence type="ECO:0000313" key="9">
    <source>
        <dbReference type="EMBL" id="EPE34246.1"/>
    </source>
</evidence>
<name>S3DQE0_GLAL2</name>
<organism evidence="9 10">
    <name type="scientific">Glarea lozoyensis (strain ATCC 20868 / MF5171)</name>
    <dbReference type="NCBI Taxonomy" id="1116229"/>
    <lineage>
        <taxon>Eukaryota</taxon>
        <taxon>Fungi</taxon>
        <taxon>Dikarya</taxon>
        <taxon>Ascomycota</taxon>
        <taxon>Pezizomycotina</taxon>
        <taxon>Leotiomycetes</taxon>
        <taxon>Helotiales</taxon>
        <taxon>Helotiaceae</taxon>
        <taxon>Glarea</taxon>
    </lineage>
</organism>
<keyword evidence="10" id="KW-1185">Reference proteome</keyword>
<dbReference type="RefSeq" id="XP_008079398.1">
    <property type="nucleotide sequence ID" value="XM_008081207.1"/>
</dbReference>
<gene>
    <name evidence="9" type="ORF">GLAREA_07259</name>
</gene>
<dbReference type="InterPro" id="IPR051214">
    <property type="entry name" value="GH32_Enzymes"/>
</dbReference>
<comment type="similarity">
    <text evidence="1 5">Belongs to the glycosyl hydrolase 32 family.</text>
</comment>
<evidence type="ECO:0000256" key="4">
    <source>
        <dbReference type="ARBA" id="ARBA00023295"/>
    </source>
</evidence>
<dbReference type="HOGENOM" id="CLU_001528_7_0_1"/>
<dbReference type="Gene3D" id="2.115.10.20">
    <property type="entry name" value="Glycosyl hydrolase domain, family 43"/>
    <property type="match status" value="1"/>
</dbReference>
<dbReference type="InterPro" id="IPR013148">
    <property type="entry name" value="Glyco_hydro_32_N"/>
</dbReference>
<dbReference type="OMA" id="WMGVPDG"/>
<dbReference type="InterPro" id="IPR013189">
    <property type="entry name" value="Glyco_hydro_32_C"/>
</dbReference>
<dbReference type="SMART" id="SM00640">
    <property type="entry name" value="Glyco_32"/>
    <property type="match status" value="1"/>
</dbReference>
<dbReference type="Proteomes" id="UP000016922">
    <property type="component" value="Unassembled WGS sequence"/>
</dbReference>
<dbReference type="PANTHER" id="PTHR43101:SF1">
    <property type="entry name" value="BETA-FRUCTOSIDASE"/>
    <property type="match status" value="1"/>
</dbReference>
<feature type="domain" description="Glycosyl hydrolase family 32 N-terminal" evidence="7">
    <location>
        <begin position="232"/>
        <end position="525"/>
    </location>
</feature>
<evidence type="ECO:0000259" key="7">
    <source>
        <dbReference type="Pfam" id="PF00251"/>
    </source>
</evidence>
<feature type="chain" id="PRO_5004508541" description="beta-fructofuranosidase" evidence="6">
    <location>
        <begin position="27"/>
        <end position="688"/>
    </location>
</feature>